<evidence type="ECO:0000259" key="1">
    <source>
        <dbReference type="Pfam" id="PF06938"/>
    </source>
</evidence>
<dbReference type="InterPro" id="IPR023361">
    <property type="entry name" value="DUF1285_beta_roll_sf"/>
</dbReference>
<reference evidence="3 4" key="1">
    <citation type="submission" date="2017-07" db="EMBL/GenBank/DDBJ databases">
        <title>Niveispirillum cyanobacteriorum sp. nov., isolated from cyanobacterial aggregates in a eutrophic lake.</title>
        <authorList>
            <person name="Cai H."/>
        </authorList>
    </citation>
    <scope>NUCLEOTIDE SEQUENCE [LARGE SCALE GENOMIC DNA]</scope>
    <source>
        <strain evidence="4">TH1-14</strain>
    </source>
</reference>
<evidence type="ECO:0000313" key="3">
    <source>
        <dbReference type="EMBL" id="OYQ36013.1"/>
    </source>
</evidence>
<gene>
    <name evidence="3" type="ORF">CHU95_05905</name>
</gene>
<dbReference type="AlphaFoldDB" id="A0A255Z3B8"/>
<feature type="domain" description="DUF1285" evidence="2">
    <location>
        <begin position="97"/>
        <end position="192"/>
    </location>
</feature>
<dbReference type="InterPro" id="IPR048342">
    <property type="entry name" value="DUF1285_C"/>
</dbReference>
<dbReference type="Gene3D" id="3.10.540.10">
    <property type="entry name" value="duf1285 like domain"/>
    <property type="match status" value="1"/>
</dbReference>
<evidence type="ECO:0008006" key="5">
    <source>
        <dbReference type="Google" id="ProtNLM"/>
    </source>
</evidence>
<sequence>MESKQNGHANAPKADGATGADVALKALAGGAPRAPSAEDEAYPIVIRTDGTWTYHGSPIGRLPLVKLFATVLRRDEAGDFWLITPAERGRILVEDAPFVAVGLSVSGEGRDQSLHFTTNLETEVTAGPDHPIRVVTDPVTGEPRPYIRVKGPAATPLEARINRAIFYDLVERAEPGDAGMVGVWSQGVFFPLGWVEGD</sequence>
<dbReference type="OrthoDB" id="3078366at2"/>
<keyword evidence="4" id="KW-1185">Reference proteome</keyword>
<dbReference type="Gene3D" id="2.30.270.10">
    <property type="entry name" value="duf1285 protein"/>
    <property type="match status" value="1"/>
</dbReference>
<dbReference type="Pfam" id="PF06938">
    <property type="entry name" value="DUF1285_N"/>
    <property type="match status" value="1"/>
</dbReference>
<dbReference type="Pfam" id="PF21028">
    <property type="entry name" value="DUF1285_C"/>
    <property type="match status" value="1"/>
</dbReference>
<proteinExistence type="predicted"/>
<evidence type="ECO:0000259" key="2">
    <source>
        <dbReference type="Pfam" id="PF21028"/>
    </source>
</evidence>
<dbReference type="EMBL" id="NOXU01000024">
    <property type="protein sequence ID" value="OYQ36013.1"/>
    <property type="molecule type" value="Genomic_DNA"/>
</dbReference>
<accession>A0A255Z3B8</accession>
<evidence type="ECO:0000313" key="4">
    <source>
        <dbReference type="Proteomes" id="UP000216998"/>
    </source>
</evidence>
<protein>
    <recommendedName>
        <fullName evidence="5">Proteophosphoglycan</fullName>
    </recommendedName>
</protein>
<dbReference type="Proteomes" id="UP000216998">
    <property type="component" value="Unassembled WGS sequence"/>
</dbReference>
<feature type="domain" description="DUF1285" evidence="1">
    <location>
        <begin position="42"/>
        <end position="96"/>
    </location>
</feature>
<organism evidence="3 4">
    <name type="scientific">Niveispirillum lacus</name>
    <dbReference type="NCBI Taxonomy" id="1981099"/>
    <lineage>
        <taxon>Bacteria</taxon>
        <taxon>Pseudomonadati</taxon>
        <taxon>Pseudomonadota</taxon>
        <taxon>Alphaproteobacteria</taxon>
        <taxon>Rhodospirillales</taxon>
        <taxon>Azospirillaceae</taxon>
        <taxon>Niveispirillum</taxon>
    </lineage>
</organism>
<comment type="caution">
    <text evidence="3">The sequence shown here is derived from an EMBL/GenBank/DDBJ whole genome shotgun (WGS) entry which is preliminary data.</text>
</comment>
<name>A0A255Z3B8_9PROT</name>
<dbReference type="InterPro" id="IPR048341">
    <property type="entry name" value="DUF1285_N"/>
</dbReference>